<dbReference type="InterPro" id="IPR032710">
    <property type="entry name" value="NTF2-like_dom_sf"/>
</dbReference>
<evidence type="ECO:0000313" key="2">
    <source>
        <dbReference type="Proteomes" id="UP001235840"/>
    </source>
</evidence>
<reference evidence="1 2" key="1">
    <citation type="submission" date="2023-07" db="EMBL/GenBank/DDBJ databases">
        <title>Genomic Encyclopedia of Type Strains, Phase IV (KMG-IV): sequencing the most valuable type-strain genomes for metagenomic binning, comparative biology and taxonomic classification.</title>
        <authorList>
            <person name="Goeker M."/>
        </authorList>
    </citation>
    <scope>NUCLEOTIDE SEQUENCE [LARGE SCALE GENOMIC DNA]</scope>
    <source>
        <strain evidence="1 2">DSM 12751</strain>
    </source>
</reference>
<keyword evidence="2" id="KW-1185">Reference proteome</keyword>
<evidence type="ECO:0000313" key="1">
    <source>
        <dbReference type="EMBL" id="MDQ0166184.1"/>
    </source>
</evidence>
<dbReference type="SUPFAM" id="SSF54427">
    <property type="entry name" value="NTF2-like"/>
    <property type="match status" value="1"/>
</dbReference>
<name>A0ABT9VYY7_9BACI</name>
<dbReference type="RefSeq" id="WP_307394186.1">
    <property type="nucleotide sequence ID" value="NZ_BAAADK010000048.1"/>
</dbReference>
<dbReference type="EMBL" id="JAUSTY010000007">
    <property type="protein sequence ID" value="MDQ0166184.1"/>
    <property type="molecule type" value="Genomic_DNA"/>
</dbReference>
<accession>A0ABT9VYY7</accession>
<proteinExistence type="predicted"/>
<dbReference type="Proteomes" id="UP001235840">
    <property type="component" value="Unassembled WGS sequence"/>
</dbReference>
<dbReference type="Gene3D" id="3.10.450.50">
    <property type="match status" value="1"/>
</dbReference>
<gene>
    <name evidence="1" type="ORF">J2S11_002085</name>
</gene>
<sequence length="139" mass="15548">MKELTEIYPLWVKAWNEDINVLDEITSPDCIVHQTRTDGKSSTELTGKDALKGIIQDGCAFFDDVVMSIEVGPIVADPYVSARWRFTGKYKGGMNGAQADIGEEVSFHGMDIFLVNDGKIKEYWVSSDGIHLLVQLKMF</sequence>
<organism evidence="1 2">
    <name type="scientific">Caldalkalibacillus horti</name>
    <dbReference type="NCBI Taxonomy" id="77523"/>
    <lineage>
        <taxon>Bacteria</taxon>
        <taxon>Bacillati</taxon>
        <taxon>Bacillota</taxon>
        <taxon>Bacilli</taxon>
        <taxon>Bacillales</taxon>
        <taxon>Bacillaceae</taxon>
        <taxon>Caldalkalibacillus</taxon>
    </lineage>
</organism>
<dbReference type="InterPro" id="IPR009959">
    <property type="entry name" value="Cyclase_SnoaL-like"/>
</dbReference>
<comment type="caution">
    <text evidence="1">The sequence shown here is derived from an EMBL/GenBank/DDBJ whole genome shotgun (WGS) entry which is preliminary data.</text>
</comment>
<protein>
    <submittedName>
        <fullName evidence="1">Ester cyclase</fullName>
    </submittedName>
</protein>
<dbReference type="Pfam" id="PF07366">
    <property type="entry name" value="SnoaL"/>
    <property type="match status" value="1"/>
</dbReference>